<accession>A0A5B0LXK2</accession>
<reference evidence="2 3" key="1">
    <citation type="submission" date="2019-05" db="EMBL/GenBank/DDBJ databases">
        <title>Emergence of the Ug99 lineage of the wheat stem rust pathogen through somatic hybridization.</title>
        <authorList>
            <person name="Li F."/>
            <person name="Upadhyaya N.M."/>
            <person name="Sperschneider J."/>
            <person name="Matny O."/>
            <person name="Nguyen-Phuc H."/>
            <person name="Mago R."/>
            <person name="Raley C."/>
            <person name="Miller M.E."/>
            <person name="Silverstein K.A.T."/>
            <person name="Henningsen E."/>
            <person name="Hirsch C.D."/>
            <person name="Visser B."/>
            <person name="Pretorius Z.A."/>
            <person name="Steffenson B.J."/>
            <person name="Schwessinger B."/>
            <person name="Dodds P.N."/>
            <person name="Figueroa M."/>
        </authorList>
    </citation>
    <scope>NUCLEOTIDE SEQUENCE [LARGE SCALE GENOMIC DNA]</scope>
    <source>
        <strain evidence="2">21-0</strain>
    </source>
</reference>
<comment type="caution">
    <text evidence="2">The sequence shown here is derived from an EMBL/GenBank/DDBJ whole genome shotgun (WGS) entry which is preliminary data.</text>
</comment>
<proteinExistence type="predicted"/>
<protein>
    <submittedName>
        <fullName evidence="2">Uncharacterized protein</fullName>
    </submittedName>
</protein>
<dbReference type="EMBL" id="VSWC01000183">
    <property type="protein sequence ID" value="KAA1069185.1"/>
    <property type="molecule type" value="Genomic_DNA"/>
</dbReference>
<name>A0A5B0LXK2_PUCGR</name>
<feature type="chain" id="PRO_5022691727" evidence="1">
    <location>
        <begin position="16"/>
        <end position="72"/>
    </location>
</feature>
<sequence>MKIEFSGLTVHLVFATSVLPFRLTVTHTIQNYVFDSVEGKFPKIVISDIHALFTITGKAGETSANALADEST</sequence>
<gene>
    <name evidence="2" type="ORF">PGT21_015630</name>
</gene>
<organism evidence="2 3">
    <name type="scientific">Puccinia graminis f. sp. tritici</name>
    <dbReference type="NCBI Taxonomy" id="56615"/>
    <lineage>
        <taxon>Eukaryota</taxon>
        <taxon>Fungi</taxon>
        <taxon>Dikarya</taxon>
        <taxon>Basidiomycota</taxon>
        <taxon>Pucciniomycotina</taxon>
        <taxon>Pucciniomycetes</taxon>
        <taxon>Pucciniales</taxon>
        <taxon>Pucciniaceae</taxon>
        <taxon>Puccinia</taxon>
    </lineage>
</organism>
<keyword evidence="1" id="KW-0732">Signal</keyword>
<feature type="signal peptide" evidence="1">
    <location>
        <begin position="1"/>
        <end position="15"/>
    </location>
</feature>
<evidence type="ECO:0000256" key="1">
    <source>
        <dbReference type="SAM" id="SignalP"/>
    </source>
</evidence>
<dbReference type="Proteomes" id="UP000324748">
    <property type="component" value="Unassembled WGS sequence"/>
</dbReference>
<evidence type="ECO:0000313" key="3">
    <source>
        <dbReference type="Proteomes" id="UP000324748"/>
    </source>
</evidence>
<keyword evidence="3" id="KW-1185">Reference proteome</keyword>
<evidence type="ECO:0000313" key="2">
    <source>
        <dbReference type="EMBL" id="KAA1069185.1"/>
    </source>
</evidence>
<dbReference type="AlphaFoldDB" id="A0A5B0LXK2"/>